<dbReference type="Pfam" id="PF01522">
    <property type="entry name" value="Polysacc_deac_1"/>
    <property type="match status" value="1"/>
</dbReference>
<feature type="compositionally biased region" description="Polar residues" evidence="1">
    <location>
        <begin position="1688"/>
        <end position="1699"/>
    </location>
</feature>
<feature type="region of interest" description="Disordered" evidence="1">
    <location>
        <begin position="2424"/>
        <end position="2449"/>
    </location>
</feature>
<feature type="region of interest" description="Disordered" evidence="1">
    <location>
        <begin position="241"/>
        <end position="262"/>
    </location>
</feature>
<dbReference type="PANTHER" id="PTHR45985">
    <property type="match status" value="1"/>
</dbReference>
<dbReference type="GeneID" id="119635432"/>
<evidence type="ECO:0000313" key="3">
    <source>
        <dbReference type="Proteomes" id="UP000092443"/>
    </source>
</evidence>
<dbReference type="FunFam" id="3.20.20.370:FF:000003">
    <property type="entry name" value="CLUMA_CG003232, isoform B"/>
    <property type="match status" value="1"/>
</dbReference>
<feature type="domain" description="Chitin-binding type-2" evidence="2">
    <location>
        <begin position="64"/>
        <end position="119"/>
    </location>
</feature>
<feature type="region of interest" description="Disordered" evidence="1">
    <location>
        <begin position="2795"/>
        <end position="2853"/>
    </location>
</feature>
<organism evidence="3 4">
    <name type="scientific">Glossina fuscipes</name>
    <dbReference type="NCBI Taxonomy" id="7396"/>
    <lineage>
        <taxon>Eukaryota</taxon>
        <taxon>Metazoa</taxon>
        <taxon>Ecdysozoa</taxon>
        <taxon>Arthropoda</taxon>
        <taxon>Hexapoda</taxon>
        <taxon>Insecta</taxon>
        <taxon>Pterygota</taxon>
        <taxon>Neoptera</taxon>
        <taxon>Endopterygota</taxon>
        <taxon>Diptera</taxon>
        <taxon>Brachycera</taxon>
        <taxon>Muscomorpha</taxon>
        <taxon>Hippoboscoidea</taxon>
        <taxon>Glossinidae</taxon>
        <taxon>Glossina</taxon>
    </lineage>
</organism>
<feature type="compositionally biased region" description="Low complexity" evidence="1">
    <location>
        <begin position="1310"/>
        <end position="1328"/>
    </location>
</feature>
<dbReference type="InterPro" id="IPR002557">
    <property type="entry name" value="Chitin-bd_dom"/>
</dbReference>
<feature type="region of interest" description="Disordered" evidence="1">
    <location>
        <begin position="1834"/>
        <end position="1949"/>
    </location>
</feature>
<feature type="compositionally biased region" description="Basic and acidic residues" evidence="1">
    <location>
        <begin position="585"/>
        <end position="605"/>
    </location>
</feature>
<dbReference type="InterPro" id="IPR036508">
    <property type="entry name" value="Chitin-bd_dom_sf"/>
</dbReference>
<evidence type="ECO:0000313" key="4">
    <source>
        <dbReference type="RefSeq" id="XP_037886166.1"/>
    </source>
</evidence>
<feature type="region of interest" description="Disordered" evidence="1">
    <location>
        <begin position="2756"/>
        <end position="2776"/>
    </location>
</feature>
<feature type="compositionally biased region" description="Basic and acidic residues" evidence="1">
    <location>
        <begin position="2566"/>
        <end position="2579"/>
    </location>
</feature>
<feature type="region of interest" description="Disordered" evidence="1">
    <location>
        <begin position="126"/>
        <end position="151"/>
    </location>
</feature>
<dbReference type="InterPro" id="IPR002509">
    <property type="entry name" value="NODB_dom"/>
</dbReference>
<proteinExistence type="predicted"/>
<feature type="compositionally biased region" description="Polar residues" evidence="1">
    <location>
        <begin position="1123"/>
        <end position="1146"/>
    </location>
</feature>
<dbReference type="InterPro" id="IPR052740">
    <property type="entry name" value="CE4"/>
</dbReference>
<dbReference type="GO" id="GO:0005975">
    <property type="term" value="P:carbohydrate metabolic process"/>
    <property type="evidence" value="ECO:0007669"/>
    <property type="project" value="InterPro"/>
</dbReference>
<dbReference type="SUPFAM" id="SSF57625">
    <property type="entry name" value="Invertebrate chitin-binding proteins"/>
    <property type="match status" value="1"/>
</dbReference>
<dbReference type="RefSeq" id="XP_037886166.1">
    <property type="nucleotide sequence ID" value="XM_038030238.1"/>
</dbReference>
<feature type="compositionally biased region" description="Low complexity" evidence="1">
    <location>
        <begin position="1632"/>
        <end position="1656"/>
    </location>
</feature>
<feature type="region of interest" description="Disordered" evidence="1">
    <location>
        <begin position="576"/>
        <end position="605"/>
    </location>
</feature>
<dbReference type="Gene3D" id="2.170.140.10">
    <property type="entry name" value="Chitin binding domain"/>
    <property type="match status" value="1"/>
</dbReference>
<dbReference type="Proteomes" id="UP000092443">
    <property type="component" value="Unplaced"/>
</dbReference>
<feature type="compositionally biased region" description="Low complexity" evidence="1">
    <location>
        <begin position="2425"/>
        <end position="2449"/>
    </location>
</feature>
<dbReference type="SUPFAM" id="SSF88713">
    <property type="entry name" value="Glycoside hydrolase/deacetylase"/>
    <property type="match status" value="1"/>
</dbReference>
<accession>A0A8U0WN48</accession>
<dbReference type="SMART" id="SM00494">
    <property type="entry name" value="ChtBD2"/>
    <property type="match status" value="1"/>
</dbReference>
<feature type="compositionally biased region" description="Low complexity" evidence="1">
    <location>
        <begin position="1540"/>
        <end position="1549"/>
    </location>
</feature>
<gene>
    <name evidence="4" type="primary">LOC119635432</name>
</gene>
<dbReference type="PANTHER" id="PTHR45985:SF12">
    <property type="entry name" value="CHITIN DEACETYLASE-LIKE 5, ISOFORM B"/>
    <property type="match status" value="1"/>
</dbReference>
<feature type="compositionally biased region" description="Polar residues" evidence="1">
    <location>
        <begin position="1914"/>
        <end position="1925"/>
    </location>
</feature>
<keyword evidence="3" id="KW-1185">Reference proteome</keyword>
<dbReference type="GO" id="GO:0008061">
    <property type="term" value="F:chitin binding"/>
    <property type="evidence" value="ECO:0007669"/>
    <property type="project" value="InterPro"/>
</dbReference>
<feature type="compositionally biased region" description="Low complexity" evidence="1">
    <location>
        <begin position="134"/>
        <end position="150"/>
    </location>
</feature>
<dbReference type="InterPro" id="IPR011330">
    <property type="entry name" value="Glyco_hydro/deAcase_b/a-brl"/>
</dbReference>
<dbReference type="PROSITE" id="PS50940">
    <property type="entry name" value="CHIT_BIND_II"/>
    <property type="match status" value="1"/>
</dbReference>
<feature type="compositionally biased region" description="Low complexity" evidence="1">
    <location>
        <begin position="1556"/>
        <end position="1616"/>
    </location>
</feature>
<dbReference type="GO" id="GO:0016810">
    <property type="term" value="F:hydrolase activity, acting on carbon-nitrogen (but not peptide) bonds"/>
    <property type="evidence" value="ECO:0007669"/>
    <property type="project" value="InterPro"/>
</dbReference>
<feature type="compositionally biased region" description="Acidic residues" evidence="1">
    <location>
        <begin position="1149"/>
        <end position="1176"/>
    </location>
</feature>
<feature type="region of interest" description="Disordered" evidence="1">
    <location>
        <begin position="1539"/>
        <end position="1616"/>
    </location>
</feature>
<dbReference type="KEGG" id="gfs:119635432"/>
<feature type="region of interest" description="Disordered" evidence="1">
    <location>
        <begin position="1632"/>
        <end position="1699"/>
    </location>
</feature>
<feature type="compositionally biased region" description="Polar residues" evidence="1">
    <location>
        <begin position="1657"/>
        <end position="1667"/>
    </location>
</feature>
<feature type="compositionally biased region" description="Low complexity" evidence="1">
    <location>
        <begin position="1834"/>
        <end position="1868"/>
    </location>
</feature>
<feature type="compositionally biased region" description="Low complexity" evidence="1">
    <location>
        <begin position="1881"/>
        <end position="1893"/>
    </location>
</feature>
<feature type="region of interest" description="Disordered" evidence="1">
    <location>
        <begin position="163"/>
        <end position="187"/>
    </location>
</feature>
<dbReference type="Gene3D" id="3.20.20.370">
    <property type="entry name" value="Glycoside hydrolase/deacetylase"/>
    <property type="match status" value="1"/>
</dbReference>
<dbReference type="Pfam" id="PF01607">
    <property type="entry name" value="CBM_14"/>
    <property type="match status" value="1"/>
</dbReference>
<feature type="compositionally biased region" description="Low complexity" evidence="1">
    <location>
        <begin position="2907"/>
        <end position="2919"/>
    </location>
</feature>
<sequence length="3349" mass="377156">MDLKQRGFPLLWLIGLFCVIFNADVTTFAQTLNKRSSRITSSRTTFGTQVKSSSSSLSSINGLNFDCPEEFGYFPHPTDCTQYYVCVFGGALLESCTGGLMYSHELQTCDWPRNVGCDVSDSVAREQTQEKLHGQGQQQTLQKQQPQHQTNVPSRIRFGSAFTSPQTQQQSLKATAPPPQYHRQPSQVIQAQVHNIPPPPQLKVSPNPIITSRGQPKHVLEAQEEIAKLYADALETLPPVEEEETDRQQRVYRGQPSTVSQVQRDRDGIIHQPNLNVIPNHDKFNSYSGYGNQYSSDIINLDLNGNRLENLNVNDAKDLDLNEHKRRYKRDLGFDVEHKVQQEEQQAEQQPLTNSTKEAKFSSKISYESENTVSETETMQEIKELIKELYGPDYVTTNIEELSSLLDTKISKELETFEYVMSSENAKKFGIMKSSEKRENFVRNIPESWASPAILNSRSMEELPQVEENFRSLEIHRESGNSKDWDKTANSKEERTTSNQHEKRNILHNAENVNNVDDLGSYDNLGDFQNPELAEHTDYFEDLRKSENLGENVEHSGISRKGELKDSNREMKSLKNVENANNNGEEERAPVNGKWDNKSRSKNHNDLEERTLNKIEPLSKMFTKFGELLRKSIKLENLREVAKSKNHTITEEVNFSREFDNRDEDDLIAQETQTEHTFISDFTIDDNPDADAVESLRYIRQLRPYIRMGGTRTHWPFVPTHFRSVDTSPYQQQLSQSFGSVNPFLSPPSTVTYDSLNALNSVQKQNYQNYPLTFSGNYRPKLVFANSNFRTASPSPTEQYNTNEFNPFRPVLGTNYFGSAGLSQSTTTSTTLRPFNIKHSDLLPYILQSLRELKEQRKKLQMQNYSYYHLDIDPLKEQSTQSPFIAFKTTTPKILKNAQNTQISTMGGFYNNQYFNYPTKLTSTYHASNEYITTTPRVVSSSPTTTTESQYFKYNILANQKMKHYFTTLKPITYEMNTLIPVTDNINIVTAPKLNTIRPVMQSHNIIIFNHSLSSSYQPFTNLLTSTFRPLNTTVKEPLRLQFNLSEFISSLGASDLAPLNPTVKGMLNYLKEVNKPKSMLNENNSHWVPKLPTSFTTTTSTTASSKKSTKNYENFINRIPNQTQKTNSIRGPTKFTTSKPDNPQANDEYYDEEDELEVGGEEDTDLPDIDADEEIQPPSQMPPYAPMSETMAPPRSQMMPPLEATANPPFNAKPTYVTGFLEATTTRKPFMINHNFQQFYQPPHPLIRNQNQIPSFINFPSDYFQEIKTKLSTPSSILKLTHFGVKPAISTKPTAANSTATTTIKPITSTLTSTSSTPSTSTTTTTAPRPRYTIRPHRIRGQNKWHSPNTVGQQTNKTLLTLDFKHNRPAHIYRKRPMAAAHIATNSATAGGNENSLMHTNADVNVPSRVETSSPYSSQQTATPSSLYLQAIKQNNIQQHHNQVMVDNRNLPIQQAKLSSTSSPSLSSFAQPQPFSINHQHHPYYNNYYNTTNYEQQQEQENVQEQHNVNVDDGVSDEDVNDDIGDEDGVDVVDTYVPQQQQQQQQQQKHQNIPQHLTSKSLQQQQQQKQYQQHSLSSIQYSQNRQKQQQQQLPSSPPQSSEVQLPEQNPYDSYYSVYDDDIDLYRDLDYQQPQQQQKTHQQQQQQQHYQPSQQPLRNSPSQQSTYRPLDIFTTPSTPLREGYKSQAKPQRPSNYGSNQQALLYNNDYDEDLIAQIEQDNSYDQPTRTASRNPQISIQTLRSGSSSTVRAVLERDERNYYNTLTTPVPTLPNDAEEPAYIYEADYRDSSDYYYTNKKGSAKYTGKLKPLTEQDSYDVIGARLQNIQDFETKSRTATKTTTTITTTTRKPTTTSTTTTTSTSRTTTKNSRSKTHANKKLQQQEQQQQQQQQQRSPPPISPSPQQQQPLSPSKQTKQINSLQSITQVPHEKHPSNPSTTPSVASLTSSSPKTPILSVVTQAHEKHTKQILTNAQLTSTDRNSTPAGINHLEEVENIYDESQNVQVQSSEPSRTKATEVNKVNIKLNDYSEQSKAGNLVNEKSKSSKVTAERKRIQNFPESEFERQNYQAKSREIKNNESDSLQLNSEEILRSASSSSTTLKYPATYNPSSPMPKMFEYSLQRDTNGFALRAQSVPLSSAEIKSQPIYERVLSTSMLQPSTTVTPKSKAITSTTTSYSTTEKAVSSSTQSTYFAPSSKEEIAATTYAPPLRTWRNGRPTYPTTTMKLVYDNTFSVITEPNKVQTVAQENFQKIAPNIIKGSTATPATTYKPASSTTSTTTTHKPTTSTPSNSLGVAISSERPIQSFTARTSIFKDNLQRTTSSASNRFVSPYKSLENILQKDERSNLGLPRSTLKPRYLASGTSPLPFLQTTPKPFGSYFLITSQPKNFNESIFATMATNSRNFSVSDAIITTFSTLTLKPPILKFNSSPTTTTTTSTTSNPITSTQSTTARSTIIASSPLKLIQAEKETEANERPRSRGRSRYTFATVSNLLDNDEPTTYSPKYRFTASVGDATTQPSTSSLAVRRKIQRARISSLQHHRPSFGSTGKSLERYTEREAFRTNPYKRKPLESETLSEKPRAEALISSPLHNNQENSIEGAKSSEINGEEQVVAITDRPLKYFYSNKYRQNTPERTLAESLQNAGYITSSSASNKASFKANSVLEQLQLFLAGSDSEEDESGPPQFVNDFMEPAIKAAVEEIRNLYTNTASTTRLPLTTTTTTTLKPTTTAMPPTTAYTSFNSTQQHLNTTTIIRRTTSTTRPTTTTTSIATPTATPSSTIKHNKLSNSSVIYNASTSTTTTTTPKNIPKFPSSTSSFLPSSSIATTTTATGKYISSTPANTGRSSNNQPPARASRVNNAIKSSIAAAVTASPSHKGAPPSVVRSNKFSLGPTIKCSDTTSNAKCNEIPSRINSNSNRNRGSATYNQDRDAALPASNSRGTYPPRTRPTLKPSGNIVSKAQEFIDIYRYPPSRPEPIYPIPTPDKTAAKCRKDVCLLPDCFCGGKEIPGNLNVSEVPQIVLITFDDAVSTLNINLYEELFNNDTRKNPNGCPIRATFYVSHEWTNYGMIQDLYADGHELASHTISHSFGEQFSQKKWTREVAGQREILAAYGGVKVSDVRGMRAPFLSVGGNKMYKMLYDSNFTYDSSLPVYENRPPSWPYTFDYKIFHDCMIPPCPTRSYPGIWQVPMVMWQDLNGGRCSMGDACSNPGDADGVMKMIMKNFERHYTTNRAPFGLFYHAAWFTQPHHKEGFIKFLDAINAMPDVWIVTNWQALQWVRDPTPLSRINSFQPFYCDYSDRPKRCNNPKVCNLWHKSGVRYMKTCQPCPDIYPWTGKTGIRSSRIDNDIEETTT</sequence>
<feature type="compositionally biased region" description="Polar residues" evidence="1">
    <location>
        <begin position="2836"/>
        <end position="2853"/>
    </location>
</feature>
<protein>
    <submittedName>
        <fullName evidence="4">Serine-rich adhesin for platelets</fullName>
    </submittedName>
</protein>
<dbReference type="GO" id="GO:0005576">
    <property type="term" value="C:extracellular region"/>
    <property type="evidence" value="ECO:0007669"/>
    <property type="project" value="InterPro"/>
</dbReference>
<feature type="compositionally biased region" description="Polar residues" evidence="1">
    <location>
        <begin position="1933"/>
        <end position="1949"/>
    </location>
</feature>
<feature type="region of interest" description="Disordered" evidence="1">
    <location>
        <begin position="1310"/>
        <end position="1330"/>
    </location>
</feature>
<name>A0A8U0WN48_9MUSC</name>
<feature type="region of interest" description="Disordered" evidence="1">
    <location>
        <begin position="340"/>
        <end position="363"/>
    </location>
</feature>
<feature type="region of interest" description="Disordered" evidence="1">
    <location>
        <begin position="2260"/>
        <end position="2295"/>
    </location>
</feature>
<feature type="region of interest" description="Disordered" evidence="1">
    <location>
        <begin position="1123"/>
        <end position="1185"/>
    </location>
</feature>
<feature type="region of interest" description="Disordered" evidence="1">
    <location>
        <begin position="2058"/>
        <end position="2080"/>
    </location>
</feature>
<evidence type="ECO:0000256" key="1">
    <source>
        <dbReference type="SAM" id="MobiDB-lite"/>
    </source>
</evidence>
<feature type="compositionally biased region" description="Polar residues" evidence="1">
    <location>
        <begin position="163"/>
        <end position="173"/>
    </location>
</feature>
<dbReference type="CDD" id="cd10975">
    <property type="entry name" value="CE4_CDA_like_2"/>
    <property type="match status" value="1"/>
</dbReference>
<feature type="region of interest" description="Disordered" evidence="1">
    <location>
        <begin position="2564"/>
        <end position="2601"/>
    </location>
</feature>
<reference evidence="4" key="1">
    <citation type="submission" date="2025-08" db="UniProtKB">
        <authorList>
            <consortium name="RefSeq"/>
        </authorList>
    </citation>
    <scope>IDENTIFICATION</scope>
    <source>
        <tissue evidence="4">Whole body pupa</tissue>
    </source>
</reference>
<feature type="compositionally biased region" description="Low complexity" evidence="1">
    <location>
        <begin position="2808"/>
        <end position="2835"/>
    </location>
</feature>
<evidence type="ECO:0000259" key="2">
    <source>
        <dbReference type="PROSITE" id="PS50940"/>
    </source>
</evidence>
<feature type="region of interest" description="Disordered" evidence="1">
    <location>
        <begin position="474"/>
        <end position="518"/>
    </location>
</feature>
<feature type="compositionally biased region" description="Low complexity" evidence="1">
    <location>
        <begin position="1901"/>
        <end position="1913"/>
    </location>
</feature>
<feature type="compositionally biased region" description="Basic and acidic residues" evidence="1">
    <location>
        <begin position="474"/>
        <end position="505"/>
    </location>
</feature>
<feature type="compositionally biased region" description="Low complexity" evidence="1">
    <location>
        <begin position="2260"/>
        <end position="2288"/>
    </location>
</feature>
<feature type="region of interest" description="Disordered" evidence="1">
    <location>
        <begin position="2896"/>
        <end position="2950"/>
    </location>
</feature>
<feature type="region of interest" description="Disordered" evidence="1">
    <location>
        <begin position="1458"/>
        <end position="1482"/>
    </location>
</feature>